<dbReference type="GO" id="GO:0004674">
    <property type="term" value="F:protein serine/threonine kinase activity"/>
    <property type="evidence" value="ECO:0007669"/>
    <property type="project" value="TreeGrafter"/>
</dbReference>
<name>A0AAD5YRV1_9AGAR</name>
<dbReference type="PROSITE" id="PS50011">
    <property type="entry name" value="PROTEIN_KINASE_DOM"/>
    <property type="match status" value="1"/>
</dbReference>
<evidence type="ECO:0000256" key="2">
    <source>
        <dbReference type="ARBA" id="ARBA00022840"/>
    </source>
</evidence>
<sequence>MAQSSTYVLDVTAQIIGSQPPEIIAEEHNCCIVLYRKHQARRIVKKFRLRRVNHTEARASLESAALGWRTVENHPNVNRLIGLAYWRDDPLPSIVTWYMGPTLMEYLRMTPTNEVHKFAMLFGVADALAFMHGHNPPILHTNVKAANIVVDNAGNALLTDISIHEAIIQSNADSSVRWRAPERALNTAPLTHHTYTKECDCWSMGMTIYEVMFQRKPYAEIQDDVQVPIWMNQGHLPSLPQGLSKNFKKLLFGCWVVAPQERFRMGSIANYLRLLGDTARS</sequence>
<keyword evidence="5" id="KW-1185">Reference proteome</keyword>
<keyword evidence="2" id="KW-0067">ATP-binding</keyword>
<dbReference type="AlphaFoldDB" id="A0AAD5YRV1"/>
<organism evidence="4 5">
    <name type="scientific">Leucocoprinus birnbaumii</name>
    <dbReference type="NCBI Taxonomy" id="56174"/>
    <lineage>
        <taxon>Eukaryota</taxon>
        <taxon>Fungi</taxon>
        <taxon>Dikarya</taxon>
        <taxon>Basidiomycota</taxon>
        <taxon>Agaricomycotina</taxon>
        <taxon>Agaricomycetes</taxon>
        <taxon>Agaricomycetidae</taxon>
        <taxon>Agaricales</taxon>
        <taxon>Agaricineae</taxon>
        <taxon>Agaricaceae</taxon>
        <taxon>Leucocoprinus</taxon>
    </lineage>
</organism>
<dbReference type="GO" id="GO:0005524">
    <property type="term" value="F:ATP binding"/>
    <property type="evidence" value="ECO:0007669"/>
    <property type="project" value="UniProtKB-KW"/>
</dbReference>
<keyword evidence="1" id="KW-0547">Nucleotide-binding</keyword>
<evidence type="ECO:0000259" key="3">
    <source>
        <dbReference type="PROSITE" id="PS50011"/>
    </source>
</evidence>
<protein>
    <recommendedName>
        <fullName evidence="3">Protein kinase domain-containing protein</fullName>
    </recommendedName>
</protein>
<gene>
    <name evidence="4" type="ORF">NP233_g8470</name>
</gene>
<dbReference type="InterPro" id="IPR001245">
    <property type="entry name" value="Ser-Thr/Tyr_kinase_cat_dom"/>
</dbReference>
<dbReference type="Gene3D" id="1.10.510.10">
    <property type="entry name" value="Transferase(Phosphotransferase) domain 1"/>
    <property type="match status" value="1"/>
</dbReference>
<dbReference type="Pfam" id="PF07714">
    <property type="entry name" value="PK_Tyr_Ser-Thr"/>
    <property type="match status" value="1"/>
</dbReference>
<evidence type="ECO:0000313" key="4">
    <source>
        <dbReference type="EMBL" id="KAJ3564170.1"/>
    </source>
</evidence>
<dbReference type="InterPro" id="IPR011009">
    <property type="entry name" value="Kinase-like_dom_sf"/>
</dbReference>
<feature type="domain" description="Protein kinase" evidence="3">
    <location>
        <begin position="1"/>
        <end position="274"/>
    </location>
</feature>
<evidence type="ECO:0000313" key="5">
    <source>
        <dbReference type="Proteomes" id="UP001213000"/>
    </source>
</evidence>
<dbReference type="PANTHER" id="PTHR44329">
    <property type="entry name" value="SERINE/THREONINE-PROTEIN KINASE TNNI3K-RELATED"/>
    <property type="match status" value="1"/>
</dbReference>
<evidence type="ECO:0000256" key="1">
    <source>
        <dbReference type="ARBA" id="ARBA00022741"/>
    </source>
</evidence>
<proteinExistence type="predicted"/>
<reference evidence="4" key="1">
    <citation type="submission" date="2022-07" db="EMBL/GenBank/DDBJ databases">
        <title>Genome Sequence of Leucocoprinus birnbaumii.</title>
        <authorList>
            <person name="Buettner E."/>
        </authorList>
    </citation>
    <scope>NUCLEOTIDE SEQUENCE</scope>
    <source>
        <strain evidence="4">VT141</strain>
    </source>
</reference>
<comment type="caution">
    <text evidence="4">The sequence shown here is derived from an EMBL/GenBank/DDBJ whole genome shotgun (WGS) entry which is preliminary data.</text>
</comment>
<dbReference type="SUPFAM" id="SSF56112">
    <property type="entry name" value="Protein kinase-like (PK-like)"/>
    <property type="match status" value="1"/>
</dbReference>
<dbReference type="EMBL" id="JANIEX010000686">
    <property type="protein sequence ID" value="KAJ3564170.1"/>
    <property type="molecule type" value="Genomic_DNA"/>
</dbReference>
<dbReference type="PANTHER" id="PTHR44329:SF298">
    <property type="entry name" value="MIXED LINEAGE KINASE DOMAIN-LIKE PROTEIN"/>
    <property type="match status" value="1"/>
</dbReference>
<dbReference type="Proteomes" id="UP001213000">
    <property type="component" value="Unassembled WGS sequence"/>
</dbReference>
<accession>A0AAD5YRV1</accession>
<dbReference type="InterPro" id="IPR051681">
    <property type="entry name" value="Ser/Thr_Kinases-Pseudokinases"/>
</dbReference>
<dbReference type="InterPro" id="IPR000719">
    <property type="entry name" value="Prot_kinase_dom"/>
</dbReference>